<protein>
    <recommendedName>
        <fullName evidence="5">WPP domain-containing protein</fullName>
    </recommendedName>
</protein>
<evidence type="ECO:0000259" key="5">
    <source>
        <dbReference type="Pfam" id="PF13943"/>
    </source>
</evidence>
<dbReference type="GO" id="GO:0005737">
    <property type="term" value="C:cytoplasm"/>
    <property type="evidence" value="ECO:0007669"/>
    <property type="project" value="UniProtKB-SubCell"/>
</dbReference>
<dbReference type="PANTHER" id="PTHR34362:SF1">
    <property type="entry name" value="WPP DOMAIN-CONTAINING PROTEIN 1-RELATED"/>
    <property type="match status" value="1"/>
</dbReference>
<evidence type="ECO:0000256" key="2">
    <source>
        <dbReference type="ARBA" id="ARBA00004496"/>
    </source>
</evidence>
<dbReference type="EMBL" id="JACMSC010000016">
    <property type="protein sequence ID" value="KAG6482094.1"/>
    <property type="molecule type" value="Genomic_DNA"/>
</dbReference>
<feature type="domain" description="WPP" evidence="5">
    <location>
        <begin position="29"/>
        <end position="119"/>
    </location>
</feature>
<dbReference type="Pfam" id="PF13943">
    <property type="entry name" value="WPP"/>
    <property type="match status" value="1"/>
</dbReference>
<comment type="subcellular location">
    <subcellularLocation>
        <location evidence="2">Cytoplasm</location>
    </subcellularLocation>
    <subcellularLocation>
        <location evidence="1">Nucleus</location>
    </subcellularLocation>
</comment>
<comment type="caution">
    <text evidence="6">The sequence shown here is derived from an EMBL/GenBank/DDBJ whole genome shotgun (WGS) entry which is preliminary data.</text>
</comment>
<gene>
    <name evidence="6" type="ORF">ZIOFF_058722</name>
</gene>
<dbReference type="InterPro" id="IPR038214">
    <property type="entry name" value="WPP_sf"/>
</dbReference>
<evidence type="ECO:0000313" key="6">
    <source>
        <dbReference type="EMBL" id="KAG6482094.1"/>
    </source>
</evidence>
<name>A0A8J5FGY3_ZINOF</name>
<dbReference type="Proteomes" id="UP000734854">
    <property type="component" value="Unassembled WGS sequence"/>
</dbReference>
<reference evidence="6 7" key="1">
    <citation type="submission" date="2020-08" db="EMBL/GenBank/DDBJ databases">
        <title>Plant Genome Project.</title>
        <authorList>
            <person name="Zhang R.-G."/>
        </authorList>
    </citation>
    <scope>NUCLEOTIDE SEQUENCE [LARGE SCALE GENOMIC DNA]</scope>
    <source>
        <tissue evidence="6">Rhizome</tissue>
    </source>
</reference>
<dbReference type="InterPro" id="IPR025265">
    <property type="entry name" value="WPP_dom"/>
</dbReference>
<dbReference type="PANTHER" id="PTHR34362">
    <property type="entry name" value="WPP DOMAIN-CONTAINING PROTEIN 1-RELATED"/>
    <property type="match status" value="1"/>
</dbReference>
<evidence type="ECO:0000256" key="3">
    <source>
        <dbReference type="ARBA" id="ARBA00022490"/>
    </source>
</evidence>
<evidence type="ECO:0000313" key="7">
    <source>
        <dbReference type="Proteomes" id="UP000734854"/>
    </source>
</evidence>
<keyword evidence="3" id="KW-0963">Cytoplasm</keyword>
<keyword evidence="4" id="KW-0539">Nucleus</keyword>
<proteinExistence type="predicted"/>
<evidence type="ECO:0000256" key="4">
    <source>
        <dbReference type="ARBA" id="ARBA00023242"/>
    </source>
</evidence>
<dbReference type="InterPro" id="IPR044692">
    <property type="entry name" value="WPP1/2/3"/>
</dbReference>
<sequence length="139" mass="14747">MAETASVADTRAGSQSPAPVGFSGVPSFSLKIWPPTQRTRDAVIHRLVETLTTQSVLSKRYGLLSEEEGTSSALAIEEEAFSTASSAAAASSGADDDGIDVLHVYSREISRRVIESAKAILVLLVGIRLAYIEDHMGRA</sequence>
<evidence type="ECO:0000256" key="1">
    <source>
        <dbReference type="ARBA" id="ARBA00004123"/>
    </source>
</evidence>
<accession>A0A8J5FGY3</accession>
<organism evidence="6 7">
    <name type="scientific">Zingiber officinale</name>
    <name type="common">Ginger</name>
    <name type="synonym">Amomum zingiber</name>
    <dbReference type="NCBI Taxonomy" id="94328"/>
    <lineage>
        <taxon>Eukaryota</taxon>
        <taxon>Viridiplantae</taxon>
        <taxon>Streptophyta</taxon>
        <taxon>Embryophyta</taxon>
        <taxon>Tracheophyta</taxon>
        <taxon>Spermatophyta</taxon>
        <taxon>Magnoliopsida</taxon>
        <taxon>Liliopsida</taxon>
        <taxon>Zingiberales</taxon>
        <taxon>Zingiberaceae</taxon>
        <taxon>Zingiber</taxon>
    </lineage>
</organism>
<dbReference type="GO" id="GO:0000278">
    <property type="term" value="P:mitotic cell cycle"/>
    <property type="evidence" value="ECO:0007669"/>
    <property type="project" value="InterPro"/>
</dbReference>
<dbReference type="GO" id="GO:0005634">
    <property type="term" value="C:nucleus"/>
    <property type="evidence" value="ECO:0007669"/>
    <property type="project" value="UniProtKB-SubCell"/>
</dbReference>
<dbReference type="Gene3D" id="1.10.246.200">
    <property type="entry name" value="WPP domain"/>
    <property type="match status" value="1"/>
</dbReference>
<keyword evidence="7" id="KW-1185">Reference proteome</keyword>
<dbReference type="GO" id="GO:0048527">
    <property type="term" value="P:lateral root development"/>
    <property type="evidence" value="ECO:0007669"/>
    <property type="project" value="InterPro"/>
</dbReference>
<dbReference type="AlphaFoldDB" id="A0A8J5FGY3"/>